<dbReference type="Proteomes" id="UP000198280">
    <property type="component" value="Unassembled WGS sequence"/>
</dbReference>
<organism evidence="1 2">
    <name type="scientific">Actinacidiphila glaucinigra</name>
    <dbReference type="NCBI Taxonomy" id="235986"/>
    <lineage>
        <taxon>Bacteria</taxon>
        <taxon>Bacillati</taxon>
        <taxon>Actinomycetota</taxon>
        <taxon>Actinomycetes</taxon>
        <taxon>Kitasatosporales</taxon>
        <taxon>Streptomycetaceae</taxon>
        <taxon>Actinacidiphila</taxon>
    </lineage>
</organism>
<evidence type="ECO:0000313" key="2">
    <source>
        <dbReference type="Proteomes" id="UP000198280"/>
    </source>
</evidence>
<dbReference type="EMBL" id="FZOF01000011">
    <property type="protein sequence ID" value="SNS97165.1"/>
    <property type="molecule type" value="Genomic_DNA"/>
</dbReference>
<reference evidence="1 2" key="1">
    <citation type="submission" date="2017-06" db="EMBL/GenBank/DDBJ databases">
        <authorList>
            <person name="Kim H.J."/>
            <person name="Triplett B.A."/>
        </authorList>
    </citation>
    <scope>NUCLEOTIDE SEQUENCE [LARGE SCALE GENOMIC DNA]</scope>
    <source>
        <strain evidence="1 2">CGMCC 4.1858</strain>
    </source>
</reference>
<proteinExistence type="predicted"/>
<gene>
    <name evidence="1" type="ORF">SAMN05216252_111132</name>
</gene>
<dbReference type="SMART" id="SM00671">
    <property type="entry name" value="SEL1"/>
    <property type="match status" value="5"/>
</dbReference>
<keyword evidence="2" id="KW-1185">Reference proteome</keyword>
<dbReference type="AlphaFoldDB" id="A0A239IUG5"/>
<dbReference type="InterPro" id="IPR006597">
    <property type="entry name" value="Sel1-like"/>
</dbReference>
<dbReference type="SUPFAM" id="SSF81901">
    <property type="entry name" value="HCP-like"/>
    <property type="match status" value="1"/>
</dbReference>
<dbReference type="InterPro" id="IPR050767">
    <property type="entry name" value="Sel1_AlgK"/>
</dbReference>
<protein>
    <recommendedName>
        <fullName evidence="3">Sel1 repeat family protein</fullName>
    </recommendedName>
</protein>
<dbReference type="RefSeq" id="WP_179279920.1">
    <property type="nucleotide sequence ID" value="NZ_FZOF01000011.1"/>
</dbReference>
<dbReference type="Gene3D" id="1.25.40.10">
    <property type="entry name" value="Tetratricopeptide repeat domain"/>
    <property type="match status" value="2"/>
</dbReference>
<evidence type="ECO:0008006" key="3">
    <source>
        <dbReference type="Google" id="ProtNLM"/>
    </source>
</evidence>
<dbReference type="InterPro" id="IPR011990">
    <property type="entry name" value="TPR-like_helical_dom_sf"/>
</dbReference>
<accession>A0A239IUG5</accession>
<evidence type="ECO:0000313" key="1">
    <source>
        <dbReference type="EMBL" id="SNS97165.1"/>
    </source>
</evidence>
<name>A0A239IUG5_9ACTN</name>
<sequence>MTAGRATHDAKHAARQLLDLGADAAGRRNARERVAAVKAKLVPLARQGDAQAQTLLGAIELELEGNPRGAHPWFEMAAAQNDPAGQRGLGHLYATGLGVPADRDRAVELFTQAAAAGDAYAMYNLASANIQAEGQYLSFDATVTHLRAAANRGIPAAWARLGDLFSADDQDAEALECYVKAAEAGHTGAMNAAACWYRDGTAGQVDLVQATRWFLTMLRYGNGDGIHEIFQFASRMSPEQIRQAARLAGDPAAAESFISVLEGRGPRADT</sequence>
<dbReference type="Pfam" id="PF08238">
    <property type="entry name" value="Sel1"/>
    <property type="match status" value="5"/>
</dbReference>
<dbReference type="PANTHER" id="PTHR11102:SF160">
    <property type="entry name" value="ERAD-ASSOCIATED E3 UBIQUITIN-PROTEIN LIGASE COMPONENT HRD3"/>
    <property type="match status" value="1"/>
</dbReference>
<dbReference type="PANTHER" id="PTHR11102">
    <property type="entry name" value="SEL-1-LIKE PROTEIN"/>
    <property type="match status" value="1"/>
</dbReference>